<dbReference type="GO" id="GO:0003993">
    <property type="term" value="F:acid phosphatase activity"/>
    <property type="evidence" value="ECO:0007669"/>
    <property type="project" value="UniProtKB-EC"/>
</dbReference>
<dbReference type="PRINTS" id="PR00483">
    <property type="entry name" value="BACPHPHTASE"/>
</dbReference>
<keyword evidence="1" id="KW-0378">Hydrolase</keyword>
<evidence type="ECO:0000256" key="1">
    <source>
        <dbReference type="PIRNR" id="PIRNR000897"/>
    </source>
</evidence>
<dbReference type="InterPro" id="IPR036938">
    <property type="entry name" value="PAP2/HPO_sf"/>
</dbReference>
<dbReference type="Gene3D" id="1.20.144.10">
    <property type="entry name" value="Phosphatidic acid phosphatase type 2/haloperoxidase"/>
    <property type="match status" value="1"/>
</dbReference>
<dbReference type="InterPro" id="IPR001011">
    <property type="entry name" value="Acid_Pase_classA_bac"/>
</dbReference>
<evidence type="ECO:0000259" key="4">
    <source>
        <dbReference type="SMART" id="SM00014"/>
    </source>
</evidence>
<comment type="similarity">
    <text evidence="1">Belongs to the class A bacterial acid phosphatase family.</text>
</comment>
<dbReference type="EMBL" id="JAEDAL010000001">
    <property type="protein sequence ID" value="MBH9551636.1"/>
    <property type="molecule type" value="Genomic_DNA"/>
</dbReference>
<name>A0A931IU91_9BURK</name>
<accession>A0A931IU91</accession>
<organism evidence="5 6">
    <name type="scientific">Inhella gelatinilytica</name>
    <dbReference type="NCBI Taxonomy" id="2795030"/>
    <lineage>
        <taxon>Bacteria</taxon>
        <taxon>Pseudomonadati</taxon>
        <taxon>Pseudomonadota</taxon>
        <taxon>Betaproteobacteria</taxon>
        <taxon>Burkholderiales</taxon>
        <taxon>Sphaerotilaceae</taxon>
        <taxon>Inhella</taxon>
    </lineage>
</organism>
<dbReference type="GO" id="GO:0030288">
    <property type="term" value="C:outer membrane-bounded periplasmic space"/>
    <property type="evidence" value="ECO:0007669"/>
    <property type="project" value="InterPro"/>
</dbReference>
<sequence length="251" mass="27542">MPARPLPFGFALTATLCLAFTSTWAASPEWESPPVSHKDVKPYTDGSSRPEAWLPPAPAPDSPADRDDVNAVLARQKGDAARRESAELDAKWLYDRFAPVLGVDIRRDKLPALVHLLNRSVRESTTPTFAAKKTHARLRPHQRLALDHVCGLSGASQPDPDATQRTSYPSGHATFGWVTALVLARVVPERAPALLQRGAEYADSRVVCGLHFPSDVEAARQLATAVVTRLDLHPEFQQDLQRARAEWAAPR</sequence>
<dbReference type="Pfam" id="PF01569">
    <property type="entry name" value="PAP2"/>
    <property type="match status" value="1"/>
</dbReference>
<dbReference type="PIRSF" id="PIRSF000897">
    <property type="entry name" value="Acid_Ptase_ClsA"/>
    <property type="match status" value="1"/>
</dbReference>
<feature type="chain" id="PRO_5037848408" description="Acid phosphatase" evidence="3">
    <location>
        <begin position="26"/>
        <end position="251"/>
    </location>
</feature>
<evidence type="ECO:0000256" key="2">
    <source>
        <dbReference type="SAM" id="MobiDB-lite"/>
    </source>
</evidence>
<feature type="region of interest" description="Disordered" evidence="2">
    <location>
        <begin position="28"/>
        <end position="66"/>
    </location>
</feature>
<dbReference type="SMART" id="SM00014">
    <property type="entry name" value="acidPPc"/>
    <property type="match status" value="1"/>
</dbReference>
<feature type="signal peptide" evidence="3">
    <location>
        <begin position="1"/>
        <end position="25"/>
    </location>
</feature>
<comment type="caution">
    <text evidence="5">The sequence shown here is derived from an EMBL/GenBank/DDBJ whole genome shotgun (WGS) entry which is preliminary data.</text>
</comment>
<reference evidence="5" key="1">
    <citation type="submission" date="2020-12" db="EMBL/GenBank/DDBJ databases">
        <title>The genome sequence of Inhella sp. 4Y17.</title>
        <authorList>
            <person name="Liu Y."/>
        </authorList>
    </citation>
    <scope>NUCLEOTIDE SEQUENCE</scope>
    <source>
        <strain evidence="5">4Y10</strain>
    </source>
</reference>
<gene>
    <name evidence="5" type="ORF">I7X43_02135</name>
</gene>
<dbReference type="AlphaFoldDB" id="A0A931IU91"/>
<evidence type="ECO:0000313" key="6">
    <source>
        <dbReference type="Proteomes" id="UP000620139"/>
    </source>
</evidence>
<protein>
    <recommendedName>
        <fullName evidence="1">Acid phosphatase</fullName>
        <ecNumber evidence="1">3.1.3.2</ecNumber>
    </recommendedName>
</protein>
<comment type="catalytic activity">
    <reaction evidence="1">
        <text>a phosphate monoester + H2O = an alcohol + phosphate</text>
        <dbReference type="Rhea" id="RHEA:15017"/>
        <dbReference type="ChEBI" id="CHEBI:15377"/>
        <dbReference type="ChEBI" id="CHEBI:30879"/>
        <dbReference type="ChEBI" id="CHEBI:43474"/>
        <dbReference type="ChEBI" id="CHEBI:67140"/>
        <dbReference type="EC" id="3.1.3.2"/>
    </reaction>
</comment>
<dbReference type="SUPFAM" id="SSF48317">
    <property type="entry name" value="Acid phosphatase/Vanadium-dependent haloperoxidase"/>
    <property type="match status" value="1"/>
</dbReference>
<dbReference type="RefSeq" id="WP_198099240.1">
    <property type="nucleotide sequence ID" value="NZ_JAEDAL010000001.1"/>
</dbReference>
<keyword evidence="6" id="KW-1185">Reference proteome</keyword>
<dbReference type="InterPro" id="IPR000326">
    <property type="entry name" value="PAP2/HPO"/>
</dbReference>
<dbReference type="EC" id="3.1.3.2" evidence="1"/>
<evidence type="ECO:0000313" key="5">
    <source>
        <dbReference type="EMBL" id="MBH9551636.1"/>
    </source>
</evidence>
<evidence type="ECO:0000256" key="3">
    <source>
        <dbReference type="SAM" id="SignalP"/>
    </source>
</evidence>
<keyword evidence="3" id="KW-0732">Signal</keyword>
<dbReference type="Proteomes" id="UP000620139">
    <property type="component" value="Unassembled WGS sequence"/>
</dbReference>
<feature type="domain" description="Phosphatidic acid phosphatase type 2/haloperoxidase" evidence="4">
    <location>
        <begin position="112"/>
        <end position="231"/>
    </location>
</feature>
<proteinExistence type="inferred from homology"/>